<dbReference type="InterPro" id="IPR036736">
    <property type="entry name" value="ACP-like_sf"/>
</dbReference>
<reference evidence="4 5" key="1">
    <citation type="submission" date="2024-02" db="EMBL/GenBank/DDBJ databases">
        <title>De novo assembly and annotation of 12 fungi associated with fruit tree decline syndrome in Ontario, Canada.</title>
        <authorList>
            <person name="Sulman M."/>
            <person name="Ellouze W."/>
            <person name="Ilyukhin E."/>
        </authorList>
    </citation>
    <scope>NUCLEOTIDE SEQUENCE [LARGE SCALE GENOMIC DNA]</scope>
    <source>
        <strain evidence="4 5">M169</strain>
    </source>
</reference>
<dbReference type="InterPro" id="IPR051414">
    <property type="entry name" value="Adenylate-forming_Reductase"/>
</dbReference>
<feature type="domain" description="Carrier" evidence="3">
    <location>
        <begin position="185"/>
        <end position="252"/>
    </location>
</feature>
<dbReference type="PANTHER" id="PTHR43439">
    <property type="entry name" value="PHENYLACETATE-COENZYME A LIGASE"/>
    <property type="match status" value="1"/>
</dbReference>
<evidence type="ECO:0000256" key="1">
    <source>
        <dbReference type="ARBA" id="ARBA00022450"/>
    </source>
</evidence>
<keyword evidence="5" id="KW-1185">Reference proteome</keyword>
<evidence type="ECO:0000313" key="5">
    <source>
        <dbReference type="Proteomes" id="UP001430848"/>
    </source>
</evidence>
<keyword evidence="2" id="KW-0597">Phosphoprotein</keyword>
<dbReference type="Pfam" id="PF23562">
    <property type="entry name" value="AMP-binding_C_3"/>
    <property type="match status" value="1"/>
</dbReference>
<protein>
    <recommendedName>
        <fullName evidence="3">Carrier domain-containing protein</fullName>
    </recommendedName>
</protein>
<name>A0ABR1NTM3_DIAER</name>
<dbReference type="Pfam" id="PF00550">
    <property type="entry name" value="PP-binding"/>
    <property type="match status" value="1"/>
</dbReference>
<accession>A0ABR1NTM3</accession>
<dbReference type="SUPFAM" id="SSF47336">
    <property type="entry name" value="ACP-like"/>
    <property type="match status" value="1"/>
</dbReference>
<keyword evidence="1" id="KW-0596">Phosphopantetheine</keyword>
<dbReference type="EMBL" id="JAKNSF020000113">
    <property type="protein sequence ID" value="KAK7714726.1"/>
    <property type="molecule type" value="Genomic_DNA"/>
</dbReference>
<dbReference type="Gene3D" id="1.10.1200.10">
    <property type="entry name" value="ACP-like"/>
    <property type="match status" value="1"/>
</dbReference>
<dbReference type="InterPro" id="IPR009081">
    <property type="entry name" value="PP-bd_ACP"/>
</dbReference>
<evidence type="ECO:0000256" key="2">
    <source>
        <dbReference type="ARBA" id="ARBA00022553"/>
    </source>
</evidence>
<comment type="caution">
    <text evidence="4">The sequence shown here is derived from an EMBL/GenBank/DDBJ whole genome shotgun (WGS) entry which is preliminary data.</text>
</comment>
<dbReference type="Proteomes" id="UP001430848">
    <property type="component" value="Unassembled WGS sequence"/>
</dbReference>
<sequence>MYAAGLAREVHHKETVLAIRLSWSRGAGGPQSINAKPHRREEKAVPMEQHLVARNPELSGAVVVGSRRFQPALLIEPAVYSHIGRGPLTTAEQAALIERVWPSVQEANTTTPAHARIDKALVLVTAPDRPLIRDSNGAVQQAASAEQYGAEIEAQHANAELGPDGDGGPSRAPLVASDQDSIAQFVQECVSAVTSWPHEDADRRPSGTFFERGMDSAAAAQLARVLRRGLRRPDVALSTVYCNPTVSQLTSAILAATGDGAER</sequence>
<evidence type="ECO:0000259" key="3">
    <source>
        <dbReference type="Pfam" id="PF00550"/>
    </source>
</evidence>
<proteinExistence type="predicted"/>
<gene>
    <name evidence="4" type="ORF">SLS63_011617</name>
</gene>
<dbReference type="PANTHER" id="PTHR43439:SF2">
    <property type="entry name" value="ENZYME, PUTATIVE (JCVI)-RELATED"/>
    <property type="match status" value="1"/>
</dbReference>
<evidence type="ECO:0000313" key="4">
    <source>
        <dbReference type="EMBL" id="KAK7714726.1"/>
    </source>
</evidence>
<organism evidence="4 5">
    <name type="scientific">Diaporthe eres</name>
    <name type="common">Phomopsis oblonga</name>
    <dbReference type="NCBI Taxonomy" id="83184"/>
    <lineage>
        <taxon>Eukaryota</taxon>
        <taxon>Fungi</taxon>
        <taxon>Dikarya</taxon>
        <taxon>Ascomycota</taxon>
        <taxon>Pezizomycotina</taxon>
        <taxon>Sordariomycetes</taxon>
        <taxon>Sordariomycetidae</taxon>
        <taxon>Diaporthales</taxon>
        <taxon>Diaporthaceae</taxon>
        <taxon>Diaporthe</taxon>
        <taxon>Diaporthe eres species complex</taxon>
    </lineage>
</organism>